<reference evidence="1 2" key="2">
    <citation type="journal article" date="2017" name="Front. Microbiol.">
        <title>Genomics Reveals a Unique Clone of Burkholderia cenocepacia Harboring an Actively Excising Novel Genomic Island.</title>
        <authorList>
            <person name="Patil P.P."/>
            <person name="Mali S."/>
            <person name="Midha S."/>
            <person name="Gautam V."/>
            <person name="Dash L."/>
            <person name="Kumar S."/>
            <person name="Shastri J."/>
            <person name="Singhal L."/>
            <person name="Patil P.B."/>
        </authorList>
    </citation>
    <scope>NUCLEOTIDE SEQUENCE [LARGE SCALE GENOMIC DNA]</scope>
    <source>
        <strain evidence="1 2">BC-19</strain>
    </source>
</reference>
<gene>
    <name evidence="1" type="ORF">UE95_004160</name>
</gene>
<evidence type="ECO:0000313" key="2">
    <source>
        <dbReference type="Proteomes" id="UP000191686"/>
    </source>
</evidence>
<name>A0ABD4U7S9_9BURK</name>
<protein>
    <recommendedName>
        <fullName evidence="3">ATP-binding protein</fullName>
    </recommendedName>
</protein>
<organism evidence="1 2">
    <name type="scientific">Burkholderia cenocepacia</name>
    <dbReference type="NCBI Taxonomy" id="95486"/>
    <lineage>
        <taxon>Bacteria</taxon>
        <taxon>Pseudomonadati</taxon>
        <taxon>Pseudomonadota</taxon>
        <taxon>Betaproteobacteria</taxon>
        <taxon>Burkholderiales</taxon>
        <taxon>Burkholderiaceae</taxon>
        <taxon>Burkholderia</taxon>
        <taxon>Burkholderia cepacia complex</taxon>
    </lineage>
</organism>
<accession>A0ABD4U7S9</accession>
<evidence type="ECO:0008006" key="3">
    <source>
        <dbReference type="Google" id="ProtNLM"/>
    </source>
</evidence>
<dbReference type="Proteomes" id="UP000191686">
    <property type="component" value="Unassembled WGS sequence"/>
</dbReference>
<dbReference type="RefSeq" id="WP_080322866.1">
    <property type="nucleotide sequence ID" value="NZ_CAJPGE010000003.1"/>
</dbReference>
<sequence length="1337" mass="149489">MLLVPRTCTRQSDIKDGPVAKPIPLSDTRALTAYVLLGDPGSGKTEAFVQEADTGGGYRISAGDFLALDHPELQDSTLPVFLDGLDETRAGTFDDRVPLDNIRKKLQQLGCRSFRLSCRAADWLGNPDTAKLQWLLPAGEQVHVFNLYPLTLDDVAAILPANHGIADPQAFITSAERHGLTDLLFNPQTLGMLAMAVGPDNCWPETRLAVYEMACERLAQEHNEEHVAATRKTAPNQDMLHQAAAYLCALQLIADLTGFTRSPKPSKRVLRLNAVPNPQGLPLDEALASRLFKSIGRDVFVPVHRTVAEFLAARCLTDHLREHLTLRRVLTLICGSDGGVVSSMRGLTGWLVSMSTLARTALVRLDSLGALLYGDAKDFSIAEKSTLMERLGSDIAVSASFRWYEWEGRFTALVTPEMRMIVAQRLADEDRSENHQMLVFALLEGLRDVPLDTNLVPLLLPIVRDASWWPAIRSRSLKIYRRWVGATDPSLRTLLDDIRSGDVTDSEDELLGALLKMTYPGVLSSADLPAFLHPPKRNNLIGEYTMFWRHDLDNVDVTEVPSLLDAFAARTELSKGDTLREYTEAVGGLLARVLMDDAEEISDERLLNWLDAACGLHAESLLEKDDKQAIQQWLQDRPHRYFSLLDLALNRYMSTGNGVWHAEARLHGAKAPENEFGWWLAKAQSTADEVPGKELFIRALEAISAAPRLDLEEMLIACEKLAASRGWQDLLAGKLTCSFEQWKWKLDAATHRQKRNLEATERRDFYRARLADFALPLVPLAILRSVADVYERRYYNIEGKTPQEKLTSFFAGDEDLVQAAFCALRNAINRVDLPSVEETLAATSKGKRMVLNAPALISLELAYRDDHRVLASLPDKRLAAVLVAHFVHPINDHGSWVAMAAATRPQCFVDALSAYLTAMMQWNNRSPHVTYLFSDPAYAEVSKTCLLPLLAQFPLRARPCLRGALMDMLHEALKLPTREELLPLVQVRLDAPKVDGPQRACWLAAGLLLAPDRYLPVAKGYLQRRPPAVEYFAEFLHHRREIGGSDTSWPSNVLGFLIEHFAIGCSPTHATDSGWVSPAMNRADLVRQFLNDLASRPDTGSAEQLKRIESMPALAEWESKVREARAAQRIVWRDATYERPTWLQVCAALQQGRPSNPAEIAAIVNDTIEDLKEQVCRSDLNLNRQYWNADSHKKVTTPRHEELCRDTLTDQLRIRLERFEVACLPETHHADGKRSDVWCTTGTLGGVPIEVKRDRHSELWTATRGQLIARYATDPRAKGHGIYVVLWFGDPTQIPLPPSGLRPRTSDELQVTLEAGLSEEERRTITIHVLDCSVRAN</sequence>
<comment type="caution">
    <text evidence="1">The sequence shown here is derived from an EMBL/GenBank/DDBJ whole genome shotgun (WGS) entry which is preliminary data.</text>
</comment>
<dbReference type="EMBL" id="JYMX02000002">
    <property type="protein sequence ID" value="MCW3710473.1"/>
    <property type="molecule type" value="Genomic_DNA"/>
</dbReference>
<reference evidence="1 2" key="1">
    <citation type="journal article" date="2017" name="Front. Microbiol.">
        <title>Genomics reveals a unique clone of Burkholderia cenocepacia harbouring an actively excising novel genomic island.</title>
        <authorList>
            <person name="Patil P."/>
            <person name="Mali S."/>
            <person name="Midha S."/>
            <person name="Gautam V."/>
            <person name="Dash L."/>
            <person name="Kumar S."/>
            <person name="Shastri J."/>
            <person name="Singhal L."/>
            <person name="Patil P.B."/>
        </authorList>
    </citation>
    <scope>NUCLEOTIDE SEQUENCE [LARGE SCALE GENOMIC DNA]</scope>
    <source>
        <strain evidence="1 2">BC-19</strain>
    </source>
</reference>
<evidence type="ECO:0000313" key="1">
    <source>
        <dbReference type="EMBL" id="MCW3710473.1"/>
    </source>
</evidence>
<proteinExistence type="predicted"/>